<dbReference type="KEGG" id="pry:Prubr_47210"/>
<accession>A0A810N442</accession>
<evidence type="ECO:0000313" key="2">
    <source>
        <dbReference type="Proteomes" id="UP000680866"/>
    </source>
</evidence>
<dbReference type="PANTHER" id="PTHR38479:SF2">
    <property type="entry name" value="WINGED HELIX DNA-BINDING DOMAIN-CONTAINING PROTEIN"/>
    <property type="match status" value="1"/>
</dbReference>
<dbReference type="Pfam" id="PF06224">
    <property type="entry name" value="AlkZ-like"/>
    <property type="match status" value="1"/>
</dbReference>
<dbReference type="Proteomes" id="UP000680866">
    <property type="component" value="Chromosome"/>
</dbReference>
<dbReference type="InterPro" id="IPR009351">
    <property type="entry name" value="AlkZ-like"/>
</dbReference>
<evidence type="ECO:0000313" key="1">
    <source>
        <dbReference type="EMBL" id="BCJ67700.1"/>
    </source>
</evidence>
<evidence type="ECO:0008006" key="3">
    <source>
        <dbReference type="Google" id="ProtNLM"/>
    </source>
</evidence>
<dbReference type="PANTHER" id="PTHR38479">
    <property type="entry name" value="LMO0824 PROTEIN"/>
    <property type="match status" value="1"/>
</dbReference>
<name>A0A810N442_9ACTN</name>
<reference evidence="1" key="1">
    <citation type="submission" date="2020-08" db="EMBL/GenBank/DDBJ databases">
        <title>Whole genome shotgun sequence of Polymorphospora rubra NBRC 101157.</title>
        <authorList>
            <person name="Komaki H."/>
            <person name="Tamura T."/>
        </authorList>
    </citation>
    <scope>NUCLEOTIDE SEQUENCE</scope>
    <source>
        <strain evidence="1">NBRC 101157</strain>
    </source>
</reference>
<sequence length="377" mass="41024">MTEVSLSRRALNRALLARQGLLDPFDGPLVETVEAVGAVQAQQWTSPPVALWSRRRDFTADQLWAALDRGDLVTGILLRRTLHLVSADEHPAYAVVATGSGVDGWQGLKVTRTAGADRLRTDLLAYADRPRTGDELHDFVEAWVGTHPGVLSDAEVAAQRAYRWRVLRASPALLKVPADGRWAARTPAAYRAAPDCGDLAPDAAHDAAVRRHLRAFGPAGVDDVAYWLGARVPVVRAALGRIGDELARFADEEGRTLYDLADAARPAAETDAPVRFLPAFDSALLAYAAGRRTRVLPDEHRDRVYVRANLRWLPTVLVDGFVAGVWATEVKRRVATITVTPFGRLPRATRTALTGQAERLVRFVEPAAADHQVVVGG</sequence>
<organism evidence="1 2">
    <name type="scientific">Polymorphospora rubra</name>
    <dbReference type="NCBI Taxonomy" id="338584"/>
    <lineage>
        <taxon>Bacteria</taxon>
        <taxon>Bacillati</taxon>
        <taxon>Actinomycetota</taxon>
        <taxon>Actinomycetes</taxon>
        <taxon>Micromonosporales</taxon>
        <taxon>Micromonosporaceae</taxon>
        <taxon>Polymorphospora</taxon>
    </lineage>
</organism>
<dbReference type="RefSeq" id="WP_212817000.1">
    <property type="nucleotide sequence ID" value="NZ_AP023359.1"/>
</dbReference>
<dbReference type="AlphaFoldDB" id="A0A810N442"/>
<dbReference type="EMBL" id="AP023359">
    <property type="protein sequence ID" value="BCJ67700.1"/>
    <property type="molecule type" value="Genomic_DNA"/>
</dbReference>
<proteinExistence type="predicted"/>
<protein>
    <recommendedName>
        <fullName evidence="3">Winged helix DNA-binding domain-containing protein</fullName>
    </recommendedName>
</protein>
<keyword evidence="2" id="KW-1185">Reference proteome</keyword>
<gene>
    <name evidence="1" type="ORF">Prubr_47210</name>
</gene>